<evidence type="ECO:0000256" key="4">
    <source>
        <dbReference type="SAM" id="MobiDB-lite"/>
    </source>
</evidence>
<proteinExistence type="predicted"/>
<dbReference type="InterPro" id="IPR051313">
    <property type="entry name" value="Bact_iron-sidero_bind"/>
</dbReference>
<evidence type="ECO:0000313" key="6">
    <source>
        <dbReference type="EMBL" id="MPM11520.1"/>
    </source>
</evidence>
<protein>
    <submittedName>
        <fullName evidence="6">Putative siderophore-binding lipoprotein YfiY</fullName>
    </submittedName>
</protein>
<comment type="caution">
    <text evidence="6">The sequence shown here is derived from an EMBL/GenBank/DDBJ whole genome shotgun (WGS) entry which is preliminary data.</text>
</comment>
<dbReference type="PANTHER" id="PTHR30532">
    <property type="entry name" value="IRON III DICITRATE-BINDING PERIPLASMIC PROTEIN"/>
    <property type="match status" value="1"/>
</dbReference>
<evidence type="ECO:0000256" key="3">
    <source>
        <dbReference type="ARBA" id="ARBA00022729"/>
    </source>
</evidence>
<accession>A0A644X5T5</accession>
<dbReference type="PANTHER" id="PTHR30532:SF24">
    <property type="entry name" value="FERRIC ENTEROBACTIN-BINDING PERIPLASMIC PROTEIN FEPB"/>
    <property type="match status" value="1"/>
</dbReference>
<organism evidence="6">
    <name type="scientific">bioreactor metagenome</name>
    <dbReference type="NCBI Taxonomy" id="1076179"/>
    <lineage>
        <taxon>unclassified sequences</taxon>
        <taxon>metagenomes</taxon>
        <taxon>ecological metagenomes</taxon>
    </lineage>
</organism>
<dbReference type="AlphaFoldDB" id="A0A644X5T5"/>
<keyword evidence="2" id="KW-0813">Transport</keyword>
<feature type="domain" description="Fe/B12 periplasmic-binding" evidence="5">
    <location>
        <begin position="75"/>
        <end position="333"/>
    </location>
</feature>
<dbReference type="PROSITE" id="PS50983">
    <property type="entry name" value="FE_B12_PBP"/>
    <property type="match status" value="1"/>
</dbReference>
<dbReference type="Gene3D" id="3.40.50.1980">
    <property type="entry name" value="Nitrogenase molybdenum iron protein domain"/>
    <property type="match status" value="2"/>
</dbReference>
<comment type="subcellular location">
    <subcellularLocation>
        <location evidence="1">Cell envelope</location>
    </subcellularLocation>
</comment>
<sequence>MKRFTGVILSLILLVSVLSGCGTEPSGSGASAPVSPSAEQSPQASDDSKASDASWPRTITDASGHEVTLEKEPERITLLHTYPMEYFFALGVPPTASTLGNSLGQSSALADSELYAPYLTDSGILDLGSAREINLEAVLESNPDVIVTFAGHKGVDELYEQLTAIAPVVLIDYTASWQDQLTFCAKIVGKEAEVQSVIADIDGVITDAKQTLSGYSDRTVALFRTDGKAFITRGDAVYYNTFGLAKPEGFGDTTQTVSLEAVAEMNPYYIVFQHNYAASVAFVESMAASAVWQSLDAVKNGRIYYFDENMNTFGPLTLRLAAEKLTVIYNGNS</sequence>
<dbReference type="Pfam" id="PF01497">
    <property type="entry name" value="Peripla_BP_2"/>
    <property type="match status" value="1"/>
</dbReference>
<evidence type="ECO:0000259" key="5">
    <source>
        <dbReference type="PROSITE" id="PS50983"/>
    </source>
</evidence>
<feature type="compositionally biased region" description="Low complexity" evidence="4">
    <location>
        <begin position="25"/>
        <end position="38"/>
    </location>
</feature>
<evidence type="ECO:0000256" key="2">
    <source>
        <dbReference type="ARBA" id="ARBA00022448"/>
    </source>
</evidence>
<reference evidence="6" key="1">
    <citation type="submission" date="2019-08" db="EMBL/GenBank/DDBJ databases">
        <authorList>
            <person name="Kucharzyk K."/>
            <person name="Murdoch R.W."/>
            <person name="Higgins S."/>
            <person name="Loffler F."/>
        </authorList>
    </citation>
    <scope>NUCLEOTIDE SEQUENCE</scope>
</reference>
<keyword evidence="3" id="KW-0732">Signal</keyword>
<feature type="region of interest" description="Disordered" evidence="4">
    <location>
        <begin position="25"/>
        <end position="67"/>
    </location>
</feature>
<dbReference type="GO" id="GO:0030288">
    <property type="term" value="C:outer membrane-bounded periplasmic space"/>
    <property type="evidence" value="ECO:0007669"/>
    <property type="project" value="TreeGrafter"/>
</dbReference>
<dbReference type="InterPro" id="IPR002491">
    <property type="entry name" value="ABC_transptr_periplasmic_BD"/>
</dbReference>
<keyword evidence="6" id="KW-0449">Lipoprotein</keyword>
<gene>
    <name evidence="6" type="primary">yfiY_1</name>
    <name evidence="6" type="ORF">SDC9_57866</name>
</gene>
<dbReference type="EMBL" id="VSSQ01001840">
    <property type="protein sequence ID" value="MPM11520.1"/>
    <property type="molecule type" value="Genomic_DNA"/>
</dbReference>
<dbReference type="PROSITE" id="PS51257">
    <property type="entry name" value="PROKAR_LIPOPROTEIN"/>
    <property type="match status" value="1"/>
</dbReference>
<dbReference type="SUPFAM" id="SSF53807">
    <property type="entry name" value="Helical backbone' metal receptor"/>
    <property type="match status" value="1"/>
</dbReference>
<name>A0A644X5T5_9ZZZZ</name>
<evidence type="ECO:0000256" key="1">
    <source>
        <dbReference type="ARBA" id="ARBA00004196"/>
    </source>
</evidence>